<evidence type="ECO:0000256" key="3">
    <source>
        <dbReference type="ARBA" id="ARBA00022679"/>
    </source>
</evidence>
<dbReference type="EMBL" id="JBHTON010000026">
    <property type="protein sequence ID" value="MFD1485312.1"/>
    <property type="molecule type" value="Genomic_DNA"/>
</dbReference>
<dbReference type="RefSeq" id="WP_125754310.1">
    <property type="nucleotide sequence ID" value="NZ_JBHTON010000026.1"/>
</dbReference>
<accession>A0ABW4E5Y0</accession>
<evidence type="ECO:0000256" key="2">
    <source>
        <dbReference type="ARBA" id="ARBA00022676"/>
    </source>
</evidence>
<sequence>MSTKKRLVYSLAIGLSVIYLLWRVFFTIPWHAHFWVLVFALMLVISEVISNFTAYLLVAFNLLVGRDQTQAMADTPEFAPSVPLPAVDIIIVTHNEDVALLRKTVNAATFLDYPDQALVHIVIADDGNRPAVAKLAAEYQVGYIGMSDNHDAKSGNINHALLQLKAPLFGSVSNGVD</sequence>
<dbReference type="InterPro" id="IPR050321">
    <property type="entry name" value="Glycosyltr_2/OpgH_subfam"/>
</dbReference>
<dbReference type="InterPro" id="IPR001173">
    <property type="entry name" value="Glyco_trans_2-like"/>
</dbReference>
<dbReference type="InterPro" id="IPR029044">
    <property type="entry name" value="Nucleotide-diphossugar_trans"/>
</dbReference>
<feature type="transmembrane region" description="Helical" evidence="7">
    <location>
        <begin position="34"/>
        <end position="64"/>
    </location>
</feature>
<evidence type="ECO:0000256" key="6">
    <source>
        <dbReference type="ARBA" id="ARBA00023136"/>
    </source>
</evidence>
<dbReference type="PANTHER" id="PTHR43867">
    <property type="entry name" value="CELLULOSE SYNTHASE CATALYTIC SUBUNIT A [UDP-FORMING]"/>
    <property type="match status" value="1"/>
</dbReference>
<comment type="subcellular location">
    <subcellularLocation>
        <location evidence="1">Membrane</location>
        <topology evidence="1">Multi-pass membrane protein</topology>
    </subcellularLocation>
</comment>
<keyword evidence="4 7" id="KW-0812">Transmembrane</keyword>
<evidence type="ECO:0000256" key="4">
    <source>
        <dbReference type="ARBA" id="ARBA00022692"/>
    </source>
</evidence>
<evidence type="ECO:0000256" key="7">
    <source>
        <dbReference type="SAM" id="Phobius"/>
    </source>
</evidence>
<dbReference type="Pfam" id="PF00535">
    <property type="entry name" value="Glycos_transf_2"/>
    <property type="match status" value="1"/>
</dbReference>
<protein>
    <submittedName>
        <fullName evidence="9">Glycosyltransferase</fullName>
        <ecNumber evidence="9">2.4.-.-</ecNumber>
    </submittedName>
</protein>
<keyword evidence="10" id="KW-1185">Reference proteome</keyword>
<keyword evidence="2 9" id="KW-0328">Glycosyltransferase</keyword>
<dbReference type="Gene3D" id="3.90.550.10">
    <property type="entry name" value="Spore Coat Polysaccharide Biosynthesis Protein SpsA, Chain A"/>
    <property type="match status" value="1"/>
</dbReference>
<keyword evidence="3 9" id="KW-0808">Transferase</keyword>
<dbReference type="Proteomes" id="UP001597252">
    <property type="component" value="Unassembled WGS sequence"/>
</dbReference>
<keyword evidence="5 7" id="KW-1133">Transmembrane helix</keyword>
<reference evidence="10" key="1">
    <citation type="journal article" date="2019" name="Int. J. Syst. Evol. Microbiol.">
        <title>The Global Catalogue of Microorganisms (GCM) 10K type strain sequencing project: providing services to taxonomists for standard genome sequencing and annotation.</title>
        <authorList>
            <consortium name="The Broad Institute Genomics Platform"/>
            <consortium name="The Broad Institute Genome Sequencing Center for Infectious Disease"/>
            <person name="Wu L."/>
            <person name="Ma J."/>
        </authorList>
    </citation>
    <scope>NUCLEOTIDE SEQUENCE [LARGE SCALE GENOMIC DNA]</scope>
    <source>
        <strain evidence="10">CCM 8903</strain>
    </source>
</reference>
<dbReference type="PANTHER" id="PTHR43867:SF2">
    <property type="entry name" value="CELLULOSE SYNTHASE CATALYTIC SUBUNIT A [UDP-FORMING]"/>
    <property type="match status" value="1"/>
</dbReference>
<evidence type="ECO:0000259" key="8">
    <source>
        <dbReference type="Pfam" id="PF00535"/>
    </source>
</evidence>
<comment type="caution">
    <text evidence="9">The sequence shown here is derived from an EMBL/GenBank/DDBJ whole genome shotgun (WGS) entry which is preliminary data.</text>
</comment>
<feature type="transmembrane region" description="Helical" evidence="7">
    <location>
        <begin position="7"/>
        <end position="28"/>
    </location>
</feature>
<name>A0ABW4E5Y0_9LACO</name>
<feature type="domain" description="Glycosyltransferase 2-like" evidence="8">
    <location>
        <begin position="89"/>
        <end position="164"/>
    </location>
</feature>
<dbReference type="GO" id="GO:0016757">
    <property type="term" value="F:glycosyltransferase activity"/>
    <property type="evidence" value="ECO:0007669"/>
    <property type="project" value="UniProtKB-KW"/>
</dbReference>
<proteinExistence type="predicted"/>
<evidence type="ECO:0000313" key="9">
    <source>
        <dbReference type="EMBL" id="MFD1485312.1"/>
    </source>
</evidence>
<organism evidence="9 10">
    <name type="scientific">Lacticaseibacillus baoqingensis</name>
    <dbReference type="NCBI Taxonomy" id="2486013"/>
    <lineage>
        <taxon>Bacteria</taxon>
        <taxon>Bacillati</taxon>
        <taxon>Bacillota</taxon>
        <taxon>Bacilli</taxon>
        <taxon>Lactobacillales</taxon>
        <taxon>Lactobacillaceae</taxon>
        <taxon>Lacticaseibacillus</taxon>
    </lineage>
</organism>
<evidence type="ECO:0000256" key="5">
    <source>
        <dbReference type="ARBA" id="ARBA00022989"/>
    </source>
</evidence>
<dbReference type="SUPFAM" id="SSF53448">
    <property type="entry name" value="Nucleotide-diphospho-sugar transferases"/>
    <property type="match status" value="1"/>
</dbReference>
<evidence type="ECO:0000256" key="1">
    <source>
        <dbReference type="ARBA" id="ARBA00004141"/>
    </source>
</evidence>
<evidence type="ECO:0000313" key="10">
    <source>
        <dbReference type="Proteomes" id="UP001597252"/>
    </source>
</evidence>
<dbReference type="EC" id="2.4.-.-" evidence="9"/>
<keyword evidence="6 7" id="KW-0472">Membrane</keyword>
<gene>
    <name evidence="9" type="ORF">ACFQ5J_08730</name>
</gene>